<reference evidence="1" key="1">
    <citation type="submission" date="2018-02" db="EMBL/GenBank/DDBJ databases">
        <title>Rhizophora mucronata_Transcriptome.</title>
        <authorList>
            <person name="Meera S.P."/>
            <person name="Sreeshan A."/>
            <person name="Augustine A."/>
        </authorList>
    </citation>
    <scope>NUCLEOTIDE SEQUENCE</scope>
    <source>
        <tissue evidence="1">Leaf</tissue>
    </source>
</reference>
<dbReference type="EMBL" id="GGEC01084242">
    <property type="protein sequence ID" value="MBX64726.1"/>
    <property type="molecule type" value="Transcribed_RNA"/>
</dbReference>
<proteinExistence type="predicted"/>
<protein>
    <submittedName>
        <fullName evidence="1">Uncharacterized protein</fullName>
    </submittedName>
</protein>
<accession>A0A2P2QCK0</accession>
<name>A0A2P2QCK0_RHIMU</name>
<dbReference type="AlphaFoldDB" id="A0A2P2QCK0"/>
<evidence type="ECO:0000313" key="1">
    <source>
        <dbReference type="EMBL" id="MBX64726.1"/>
    </source>
</evidence>
<sequence>MQLSLVIALTDLFWKTTFPASISVH</sequence>
<organism evidence="1">
    <name type="scientific">Rhizophora mucronata</name>
    <name type="common">Asiatic mangrove</name>
    <dbReference type="NCBI Taxonomy" id="61149"/>
    <lineage>
        <taxon>Eukaryota</taxon>
        <taxon>Viridiplantae</taxon>
        <taxon>Streptophyta</taxon>
        <taxon>Embryophyta</taxon>
        <taxon>Tracheophyta</taxon>
        <taxon>Spermatophyta</taxon>
        <taxon>Magnoliopsida</taxon>
        <taxon>eudicotyledons</taxon>
        <taxon>Gunneridae</taxon>
        <taxon>Pentapetalae</taxon>
        <taxon>rosids</taxon>
        <taxon>fabids</taxon>
        <taxon>Malpighiales</taxon>
        <taxon>Rhizophoraceae</taxon>
        <taxon>Rhizophora</taxon>
    </lineage>
</organism>